<dbReference type="Pfam" id="PF00174">
    <property type="entry name" value="Oxidored_molyb"/>
    <property type="match status" value="1"/>
</dbReference>
<dbReference type="Gene3D" id="3.90.420.10">
    <property type="entry name" value="Oxidoreductase, molybdopterin-binding domain"/>
    <property type="match status" value="1"/>
</dbReference>
<feature type="domain" description="Oxidoreductase molybdopterin-binding" evidence="1">
    <location>
        <begin position="27"/>
        <end position="159"/>
    </location>
</feature>
<dbReference type="AlphaFoldDB" id="A0A7W5ZL29"/>
<dbReference type="Proteomes" id="UP000541352">
    <property type="component" value="Unassembled WGS sequence"/>
</dbReference>
<comment type="caution">
    <text evidence="2">The sequence shown here is derived from an EMBL/GenBank/DDBJ whole genome shotgun (WGS) entry which is preliminary data.</text>
</comment>
<dbReference type="InterPro" id="IPR036374">
    <property type="entry name" value="OxRdtase_Mopterin-bd_sf"/>
</dbReference>
<gene>
    <name evidence="2" type="ORF">FHS57_002845</name>
</gene>
<evidence type="ECO:0000313" key="2">
    <source>
        <dbReference type="EMBL" id="MBB3838839.1"/>
    </source>
</evidence>
<dbReference type="RefSeq" id="WP_221225631.1">
    <property type="nucleotide sequence ID" value="NZ_JACIBY010000005.1"/>
</dbReference>
<organism evidence="2 3">
    <name type="scientific">Runella defluvii</name>
    <dbReference type="NCBI Taxonomy" id="370973"/>
    <lineage>
        <taxon>Bacteria</taxon>
        <taxon>Pseudomonadati</taxon>
        <taxon>Bacteroidota</taxon>
        <taxon>Cytophagia</taxon>
        <taxon>Cytophagales</taxon>
        <taxon>Spirosomataceae</taxon>
        <taxon>Runella</taxon>
    </lineage>
</organism>
<evidence type="ECO:0000259" key="1">
    <source>
        <dbReference type="Pfam" id="PF00174"/>
    </source>
</evidence>
<sequence>MTPTSIKLLLGGILVLLFTTKELLAQTLSVTGEVKTPLTLTASDLHALERTEVTAKDRDGKEHRYAGVALTAILRKAGATLGGELRGENLSKYLIAKAGDGYEVLFSLAEVDAEFSGRTILVADSVDGAPLPQGVGPFRLVIPDEKRPARWIRELKSLEIRFAK</sequence>
<reference evidence="2 3" key="1">
    <citation type="submission" date="2020-08" db="EMBL/GenBank/DDBJ databases">
        <title>Genomic Encyclopedia of Type Strains, Phase IV (KMG-IV): sequencing the most valuable type-strain genomes for metagenomic binning, comparative biology and taxonomic classification.</title>
        <authorList>
            <person name="Goeker M."/>
        </authorList>
    </citation>
    <scope>NUCLEOTIDE SEQUENCE [LARGE SCALE GENOMIC DNA]</scope>
    <source>
        <strain evidence="2 3">DSM 17976</strain>
    </source>
</reference>
<protein>
    <submittedName>
        <fullName evidence="2">DMSO/TMAO reductase YedYZ molybdopterin-dependent catalytic subunit</fullName>
    </submittedName>
</protein>
<name>A0A7W5ZL29_9BACT</name>
<dbReference type="EMBL" id="JACIBY010000005">
    <property type="protein sequence ID" value="MBB3838839.1"/>
    <property type="molecule type" value="Genomic_DNA"/>
</dbReference>
<dbReference type="SUPFAM" id="SSF56524">
    <property type="entry name" value="Oxidoreductase molybdopterin-binding domain"/>
    <property type="match status" value="1"/>
</dbReference>
<evidence type="ECO:0000313" key="3">
    <source>
        <dbReference type="Proteomes" id="UP000541352"/>
    </source>
</evidence>
<proteinExistence type="predicted"/>
<keyword evidence="3" id="KW-1185">Reference proteome</keyword>
<accession>A0A7W5ZL29</accession>
<dbReference type="InterPro" id="IPR000572">
    <property type="entry name" value="OxRdtase_Mopterin-bd_dom"/>
</dbReference>